<dbReference type="NCBIfam" id="TIGR01662">
    <property type="entry name" value="HAD-SF-IIIA"/>
    <property type="match status" value="1"/>
</dbReference>
<dbReference type="InterPro" id="IPR006549">
    <property type="entry name" value="HAD-SF_hydro_IIIA"/>
</dbReference>
<proteinExistence type="predicted"/>
<feature type="compositionally biased region" description="Acidic residues" evidence="1">
    <location>
        <begin position="95"/>
        <end position="105"/>
    </location>
</feature>
<feature type="region of interest" description="Disordered" evidence="1">
    <location>
        <begin position="50"/>
        <end position="69"/>
    </location>
</feature>
<evidence type="ECO:0000313" key="3">
    <source>
        <dbReference type="Proteomes" id="UP000826656"/>
    </source>
</evidence>
<feature type="region of interest" description="Disordered" evidence="1">
    <location>
        <begin position="87"/>
        <end position="106"/>
    </location>
</feature>
<sequence length="441" mass="49677">MQSTSVTPLHTYPILSHFHSINLNNNKNKKSLKLSLRTSKCCCFTLSSTHSCSKDQEKPQNNSYSIDPDRQKNRIINWEEFYSSIQEQEERTQYNEEEEEEPEFELPDHSGIRTNMWWTDLKAALGQRINVEGIVSSLGVFSKDKHLAIPHVSVPDIRYIDWAELKKRGFEGVVFDKDNTITVPYSLSLWSPLASSIDQCKSLFGNNIAVYSNSAGLDEYDPDGRKARILERAIGIKVIKHGVKKPAGTAEEIEKQFGCESSRLIMVGDRPFTDIVYGNRNGFLTILTEPLSCAEEPLIVQQLNTDLLISGFLTWAPLSRSVIRLSGCSQLNCLPAAAVLLALPIEINLWCFDLKLVHQNAAKVERECKVKDNPSYVTITMRTVVTDTTPHRSLSLNSLGKNSLVTTRSFRSLTFQEIPLFVEGWPSTARMEKRSMEKGGG</sequence>
<evidence type="ECO:0008006" key="4">
    <source>
        <dbReference type="Google" id="ProtNLM"/>
    </source>
</evidence>
<dbReference type="InterPro" id="IPR023214">
    <property type="entry name" value="HAD_sf"/>
</dbReference>
<protein>
    <recommendedName>
        <fullName evidence="4">Haloacid dehalogenase superfamily protein</fullName>
    </recommendedName>
</protein>
<reference evidence="2 3" key="1">
    <citation type="journal article" date="2021" name="bioRxiv">
        <title>Chromosome-scale and haplotype-resolved genome assembly of a tetraploid potato cultivar.</title>
        <authorList>
            <person name="Sun H."/>
            <person name="Jiao W.-B."/>
            <person name="Krause K."/>
            <person name="Campoy J.A."/>
            <person name="Goel M."/>
            <person name="Folz-Donahue K."/>
            <person name="Kukat C."/>
            <person name="Huettel B."/>
            <person name="Schneeberger K."/>
        </authorList>
    </citation>
    <scope>NUCLEOTIDE SEQUENCE [LARGE SCALE GENOMIC DNA]</scope>
    <source>
        <strain evidence="2">SolTubOtavaFocal</strain>
        <tissue evidence="2">Leaves</tissue>
    </source>
</reference>
<dbReference type="InterPro" id="IPR036412">
    <property type="entry name" value="HAD-like_sf"/>
</dbReference>
<dbReference type="InterPro" id="IPR027706">
    <property type="entry name" value="PGP_Pase"/>
</dbReference>
<dbReference type="InterPro" id="IPR010021">
    <property type="entry name" value="PGPP1/Gep4"/>
</dbReference>
<evidence type="ECO:0000256" key="1">
    <source>
        <dbReference type="SAM" id="MobiDB-lite"/>
    </source>
</evidence>
<dbReference type="EMBL" id="JAIVGD010000023">
    <property type="protein sequence ID" value="KAH0744114.1"/>
    <property type="molecule type" value="Genomic_DNA"/>
</dbReference>
<organism evidence="2 3">
    <name type="scientific">Solanum tuberosum</name>
    <name type="common">Potato</name>
    <dbReference type="NCBI Taxonomy" id="4113"/>
    <lineage>
        <taxon>Eukaryota</taxon>
        <taxon>Viridiplantae</taxon>
        <taxon>Streptophyta</taxon>
        <taxon>Embryophyta</taxon>
        <taxon>Tracheophyta</taxon>
        <taxon>Spermatophyta</taxon>
        <taxon>Magnoliopsida</taxon>
        <taxon>eudicotyledons</taxon>
        <taxon>Gunneridae</taxon>
        <taxon>Pentapetalae</taxon>
        <taxon>asterids</taxon>
        <taxon>lamiids</taxon>
        <taxon>Solanales</taxon>
        <taxon>Solanaceae</taxon>
        <taxon>Solanoideae</taxon>
        <taxon>Solaneae</taxon>
        <taxon>Solanum</taxon>
    </lineage>
</organism>
<comment type="caution">
    <text evidence="2">The sequence shown here is derived from an EMBL/GenBank/DDBJ whole genome shotgun (WGS) entry which is preliminary data.</text>
</comment>
<evidence type="ECO:0000313" key="2">
    <source>
        <dbReference type="EMBL" id="KAH0744114.1"/>
    </source>
</evidence>
<keyword evidence="3" id="KW-1185">Reference proteome</keyword>
<name>A0ABQ7UB71_SOLTU</name>
<dbReference type="Proteomes" id="UP000826656">
    <property type="component" value="Unassembled WGS sequence"/>
</dbReference>
<dbReference type="PANTHER" id="PTHR19288">
    <property type="entry name" value="4-NITROPHENYLPHOSPHATASE-RELATED"/>
    <property type="match status" value="1"/>
</dbReference>
<dbReference type="Pfam" id="PF09419">
    <property type="entry name" value="PGP_phosphatase"/>
    <property type="match status" value="1"/>
</dbReference>
<gene>
    <name evidence="2" type="ORF">KY290_032107</name>
</gene>
<dbReference type="SUPFAM" id="SSF56784">
    <property type="entry name" value="HAD-like"/>
    <property type="match status" value="1"/>
</dbReference>
<accession>A0ABQ7UB71</accession>
<dbReference type="NCBIfam" id="TIGR01668">
    <property type="entry name" value="YqeG_hyp_ppase"/>
    <property type="match status" value="1"/>
</dbReference>
<dbReference type="PANTHER" id="PTHR19288:SF88">
    <property type="entry name" value="HALOACID DEHALOGENASE SUPERFAMILY PROTEIN"/>
    <property type="match status" value="1"/>
</dbReference>
<dbReference type="Gene3D" id="3.40.50.1000">
    <property type="entry name" value="HAD superfamily/HAD-like"/>
    <property type="match status" value="1"/>
</dbReference>